<dbReference type="AlphaFoldDB" id="A0A1F6ECT2"/>
<evidence type="ECO:0000256" key="1">
    <source>
        <dbReference type="ARBA" id="ARBA00004651"/>
    </source>
</evidence>
<feature type="region of interest" description="Disordered" evidence="9">
    <location>
        <begin position="1"/>
        <end position="23"/>
    </location>
</feature>
<keyword evidence="6 10" id="KW-1133">Transmembrane helix</keyword>
<evidence type="ECO:0000256" key="6">
    <source>
        <dbReference type="ARBA" id="ARBA00022989"/>
    </source>
</evidence>
<evidence type="ECO:0000256" key="10">
    <source>
        <dbReference type="SAM" id="Phobius"/>
    </source>
</evidence>
<evidence type="ECO:0000259" key="11">
    <source>
        <dbReference type="Pfam" id="PF00482"/>
    </source>
</evidence>
<keyword evidence="3 8" id="KW-0813">Transport</keyword>
<feature type="domain" description="Type II secretion system protein GspF" evidence="11">
    <location>
        <begin position="250"/>
        <end position="373"/>
    </location>
</feature>
<evidence type="ECO:0000256" key="2">
    <source>
        <dbReference type="ARBA" id="ARBA00005745"/>
    </source>
</evidence>
<keyword evidence="4" id="KW-1003">Cell membrane</keyword>
<feature type="transmembrane region" description="Helical" evidence="10">
    <location>
        <begin position="354"/>
        <end position="377"/>
    </location>
</feature>
<evidence type="ECO:0000256" key="4">
    <source>
        <dbReference type="ARBA" id="ARBA00022475"/>
    </source>
</evidence>
<evidence type="ECO:0000313" key="13">
    <source>
        <dbReference type="Proteomes" id="UP000179115"/>
    </source>
</evidence>
<dbReference type="InterPro" id="IPR001992">
    <property type="entry name" value="T2SS_GspF/T4SS_PilC_CS"/>
</dbReference>
<accession>A0A1F6ECT2</accession>
<keyword evidence="5 8" id="KW-0812">Transmembrane</keyword>
<comment type="caution">
    <text evidence="12">The sequence shown here is derived from an EMBL/GenBank/DDBJ whole genome shotgun (WGS) entry which is preliminary data.</text>
</comment>
<comment type="subcellular location">
    <subcellularLocation>
        <location evidence="1 8">Cell membrane</location>
        <topology evidence="1 8">Multi-pass membrane protein</topology>
    </subcellularLocation>
</comment>
<comment type="similarity">
    <text evidence="2 8">Belongs to the GSP F family.</text>
</comment>
<dbReference type="PROSITE" id="PS00874">
    <property type="entry name" value="T2SP_F"/>
    <property type="match status" value="1"/>
</dbReference>
<dbReference type="PANTHER" id="PTHR30012">
    <property type="entry name" value="GENERAL SECRETION PATHWAY PROTEIN"/>
    <property type="match status" value="1"/>
</dbReference>
<dbReference type="InterPro" id="IPR003004">
    <property type="entry name" value="GspF/PilC"/>
</dbReference>
<sequence>MRKSSALFANKNKTPAQAKAAGGPSAFSLSFQGRFFRLSLREQMLFAKRLSFMVRAGAPLIDGLSIMQKQARTRGSRAIYNQLIKDVENGQYLHTSLGRTKRLFGDFGISVIRVGEMSGTLSENLAYLAEELEKRTALRKKVLGALLYPAFITVATLGVSTLLTAYIFPKIMPIFQSLNVDLPLTTRVLIAVSVYLHSYGLYTLFALIVGGIGAAVLYQRTEGFRYVVDRTLLALPIAGTLIRSYNMTNFARMLGILLKSGMTSIEALEVIVGGTVNRVYRADYRRIGELVLHGKRISTHLEAHSRYYPPTLAHMIAIGETTGNLPETLLTLADMYEKEVDDLTRNLSSLIEPILMIVMGVLVGLIAVSVITPIYGITQHLSPR</sequence>
<name>A0A1F6ECT2_9BACT</name>
<dbReference type="GO" id="GO:0009306">
    <property type="term" value="P:protein secretion"/>
    <property type="evidence" value="ECO:0007669"/>
    <property type="project" value="InterPro"/>
</dbReference>
<gene>
    <name evidence="12" type="ORF">A3A35_03085</name>
</gene>
<feature type="transmembrane region" description="Helical" evidence="10">
    <location>
        <begin position="188"/>
        <end position="218"/>
    </location>
</feature>
<dbReference type="Pfam" id="PF00482">
    <property type="entry name" value="T2SSF"/>
    <property type="match status" value="2"/>
</dbReference>
<proteinExistence type="inferred from homology"/>
<dbReference type="Proteomes" id="UP000179115">
    <property type="component" value="Unassembled WGS sequence"/>
</dbReference>
<evidence type="ECO:0000256" key="3">
    <source>
        <dbReference type="ARBA" id="ARBA00022448"/>
    </source>
</evidence>
<dbReference type="PANTHER" id="PTHR30012:SF0">
    <property type="entry name" value="TYPE II SECRETION SYSTEM PROTEIN F-RELATED"/>
    <property type="match status" value="1"/>
</dbReference>
<dbReference type="STRING" id="1798508.A3A35_03085"/>
<dbReference type="PRINTS" id="PR00812">
    <property type="entry name" value="BCTERIALGSPF"/>
</dbReference>
<dbReference type="GO" id="GO:0005886">
    <property type="term" value="C:plasma membrane"/>
    <property type="evidence" value="ECO:0007669"/>
    <property type="project" value="UniProtKB-SubCell"/>
</dbReference>
<dbReference type="InterPro" id="IPR018076">
    <property type="entry name" value="T2SS_GspF_dom"/>
</dbReference>
<evidence type="ECO:0000256" key="8">
    <source>
        <dbReference type="RuleBase" id="RU003923"/>
    </source>
</evidence>
<organism evidence="12 13">
    <name type="scientific">Candidatus Kaiserbacteria bacterium RIFCSPLOWO2_01_FULL_51_21</name>
    <dbReference type="NCBI Taxonomy" id="1798508"/>
    <lineage>
        <taxon>Bacteria</taxon>
        <taxon>Candidatus Kaiseribacteriota</taxon>
    </lineage>
</organism>
<evidence type="ECO:0000256" key="5">
    <source>
        <dbReference type="ARBA" id="ARBA00022692"/>
    </source>
</evidence>
<reference evidence="12 13" key="1">
    <citation type="journal article" date="2016" name="Nat. Commun.">
        <title>Thousands of microbial genomes shed light on interconnected biogeochemical processes in an aquifer system.</title>
        <authorList>
            <person name="Anantharaman K."/>
            <person name="Brown C.T."/>
            <person name="Hug L.A."/>
            <person name="Sharon I."/>
            <person name="Castelle C.J."/>
            <person name="Probst A.J."/>
            <person name="Thomas B.C."/>
            <person name="Singh A."/>
            <person name="Wilkins M.J."/>
            <person name="Karaoz U."/>
            <person name="Brodie E.L."/>
            <person name="Williams K.H."/>
            <person name="Hubbard S.S."/>
            <person name="Banfield J.F."/>
        </authorList>
    </citation>
    <scope>NUCLEOTIDE SEQUENCE [LARGE SCALE GENOMIC DNA]</scope>
</reference>
<feature type="domain" description="Type II secretion system protein GspF" evidence="11">
    <location>
        <begin position="46"/>
        <end position="169"/>
    </location>
</feature>
<evidence type="ECO:0000256" key="7">
    <source>
        <dbReference type="ARBA" id="ARBA00023136"/>
    </source>
</evidence>
<evidence type="ECO:0000313" key="12">
    <source>
        <dbReference type="EMBL" id="OGG71479.1"/>
    </source>
</evidence>
<dbReference type="EMBL" id="MFLV01000020">
    <property type="protein sequence ID" value="OGG71479.1"/>
    <property type="molecule type" value="Genomic_DNA"/>
</dbReference>
<keyword evidence="7 10" id="KW-0472">Membrane</keyword>
<feature type="transmembrane region" description="Helical" evidence="10">
    <location>
        <begin position="142"/>
        <end position="168"/>
    </location>
</feature>
<protein>
    <recommendedName>
        <fullName evidence="11">Type II secretion system protein GspF domain-containing protein</fullName>
    </recommendedName>
</protein>
<evidence type="ECO:0000256" key="9">
    <source>
        <dbReference type="SAM" id="MobiDB-lite"/>
    </source>
</evidence>
<dbReference type="Gene3D" id="1.20.81.30">
    <property type="entry name" value="Type II secretion system (T2SS), domain F"/>
    <property type="match status" value="2"/>
</dbReference>
<dbReference type="InterPro" id="IPR042094">
    <property type="entry name" value="T2SS_GspF_sf"/>
</dbReference>